<sequence length="155" mass="16785">MKPSLKLTNAIHILIYISTTDQKATCSSKEIAASVNTNPSRIRALMADLQSAGIIERLGDHFSRPVLAKPAAAISLADVLQAVDPNPGVFPLDNKVSDDCPIAQQVNPVLSTYYEEIDRALIEKMAEINLENILQDVNQRAGTDLCLISGVSNEK</sequence>
<evidence type="ECO:0000313" key="1">
    <source>
        <dbReference type="EMBL" id="CAK1230655.1"/>
    </source>
</evidence>
<protein>
    <submittedName>
        <fullName evidence="1">IscR family (IscR)</fullName>
    </submittedName>
</protein>
<accession>A0ABM9MPG4</accession>
<dbReference type="RefSeq" id="WP_248656826.1">
    <property type="nucleotide sequence ID" value="NZ_CAUZLK010000003.1"/>
</dbReference>
<comment type="caution">
    <text evidence="1">The sequence shown here is derived from an EMBL/GenBank/DDBJ whole genome shotgun (WGS) entry which is preliminary data.</text>
</comment>
<dbReference type="PANTHER" id="PTHR33221:SF15">
    <property type="entry name" value="HTH-TYPE TRANSCRIPTIONAL REGULATOR YWGB-RELATED"/>
    <property type="match status" value="1"/>
</dbReference>
<dbReference type="PANTHER" id="PTHR33221">
    <property type="entry name" value="WINGED HELIX-TURN-HELIX TRANSCRIPTIONAL REGULATOR, RRF2 FAMILY"/>
    <property type="match status" value="1"/>
</dbReference>
<dbReference type="Pfam" id="PF02082">
    <property type="entry name" value="Rrf2"/>
    <property type="match status" value="1"/>
</dbReference>
<dbReference type="InterPro" id="IPR000944">
    <property type="entry name" value="Tscrpt_reg_Rrf2"/>
</dbReference>
<reference evidence="1 2" key="1">
    <citation type="submission" date="2023-10" db="EMBL/GenBank/DDBJ databases">
        <authorList>
            <person name="Botero Cardona J."/>
        </authorList>
    </citation>
    <scope>NUCLEOTIDE SEQUENCE [LARGE SCALE GENOMIC DNA]</scope>
    <source>
        <strain evidence="1 2">R-54839</strain>
    </source>
</reference>
<evidence type="ECO:0000313" key="2">
    <source>
        <dbReference type="Proteomes" id="UP001314261"/>
    </source>
</evidence>
<proteinExistence type="predicted"/>
<dbReference type="Proteomes" id="UP001314261">
    <property type="component" value="Unassembled WGS sequence"/>
</dbReference>
<dbReference type="SUPFAM" id="SSF46785">
    <property type="entry name" value="Winged helix' DNA-binding domain"/>
    <property type="match status" value="1"/>
</dbReference>
<dbReference type="Gene3D" id="1.10.10.10">
    <property type="entry name" value="Winged helix-like DNA-binding domain superfamily/Winged helix DNA-binding domain"/>
    <property type="match status" value="1"/>
</dbReference>
<dbReference type="InterPro" id="IPR036388">
    <property type="entry name" value="WH-like_DNA-bd_sf"/>
</dbReference>
<keyword evidence="2" id="KW-1185">Reference proteome</keyword>
<dbReference type="PROSITE" id="PS51197">
    <property type="entry name" value="HTH_RRF2_2"/>
    <property type="match status" value="1"/>
</dbReference>
<organism evidence="1 2">
    <name type="scientific">Fructobacillus fructosus</name>
    <dbReference type="NCBI Taxonomy" id="1631"/>
    <lineage>
        <taxon>Bacteria</taxon>
        <taxon>Bacillati</taxon>
        <taxon>Bacillota</taxon>
        <taxon>Bacilli</taxon>
        <taxon>Lactobacillales</taxon>
        <taxon>Lactobacillaceae</taxon>
        <taxon>Fructobacillus</taxon>
    </lineage>
</organism>
<dbReference type="EMBL" id="CAUZLR010000002">
    <property type="protein sequence ID" value="CAK1230655.1"/>
    <property type="molecule type" value="Genomic_DNA"/>
</dbReference>
<dbReference type="InterPro" id="IPR036390">
    <property type="entry name" value="WH_DNA-bd_sf"/>
</dbReference>
<name>A0ABM9MPG4_9LACO</name>
<gene>
    <name evidence="1" type="ORF">R54839_PPFHFPJH_00412</name>
</gene>